<comment type="caution">
    <text evidence="1">The sequence shown here is derived from an EMBL/GenBank/DDBJ whole genome shotgun (WGS) entry which is preliminary data.</text>
</comment>
<dbReference type="EMBL" id="JALLPJ020001364">
    <property type="protein sequence ID" value="KAL3767439.1"/>
    <property type="molecule type" value="Genomic_DNA"/>
</dbReference>
<proteinExistence type="predicted"/>
<keyword evidence="2" id="KW-1185">Reference proteome</keyword>
<protein>
    <submittedName>
        <fullName evidence="1">Uncharacterized protein</fullName>
    </submittedName>
</protein>
<accession>A0ABD3MU90</accession>
<gene>
    <name evidence="1" type="ORF">ACHAWO_012829</name>
</gene>
<dbReference type="Proteomes" id="UP001530400">
    <property type="component" value="Unassembled WGS sequence"/>
</dbReference>
<evidence type="ECO:0000313" key="1">
    <source>
        <dbReference type="EMBL" id="KAL3767439.1"/>
    </source>
</evidence>
<name>A0ABD3MU90_9STRA</name>
<dbReference type="AlphaFoldDB" id="A0ABD3MU90"/>
<organism evidence="1 2">
    <name type="scientific">Cyclotella atomus</name>
    <dbReference type="NCBI Taxonomy" id="382360"/>
    <lineage>
        <taxon>Eukaryota</taxon>
        <taxon>Sar</taxon>
        <taxon>Stramenopiles</taxon>
        <taxon>Ochrophyta</taxon>
        <taxon>Bacillariophyta</taxon>
        <taxon>Coscinodiscophyceae</taxon>
        <taxon>Thalassiosirophycidae</taxon>
        <taxon>Stephanodiscales</taxon>
        <taxon>Stephanodiscaceae</taxon>
        <taxon>Cyclotella</taxon>
    </lineage>
</organism>
<evidence type="ECO:0000313" key="2">
    <source>
        <dbReference type="Proteomes" id="UP001530400"/>
    </source>
</evidence>
<reference evidence="1 2" key="1">
    <citation type="submission" date="2024-10" db="EMBL/GenBank/DDBJ databases">
        <title>Updated reference genomes for cyclostephanoid diatoms.</title>
        <authorList>
            <person name="Roberts W.R."/>
            <person name="Alverson A.J."/>
        </authorList>
    </citation>
    <scope>NUCLEOTIDE SEQUENCE [LARGE SCALE GENOMIC DNA]</scope>
    <source>
        <strain evidence="1 2">AJA010-31</strain>
    </source>
</reference>
<sequence>MKMHQSLLSKKQKKSVATGAIVFATAFALLVIDDEVNSIRAGMTSAVRDTLKSKRKLSIDLGNGNCEWREPLKTVPDNLDFEKTLIAGFPSGDKRMVYAQMEALTGWPSVDEWSRVFDGKSNAPFIKTNYPHSAGTWSWDTDADQVVLVVQGLRRSLVEYSKIMWQTSEKNPWVEITVSVNALQTHLDHGDFIGKCQTFEYNPPPQQQLTGETVTVCHITNCDSKPYEELQVPSSTLQVHLDANTEDFVGECLAKPEYVTRSYSYNEKNRENVEDLFKEEEPESPPDDFFGWRDKHLLKEVWEWGWHIDFWMEDGLLRSPFTHEEACQQEFELYSCPKSIKSVNDKVSLCHRTASKKNPWIQLDVSQSAVQAHLDHGDFIGDCQQANDPDFVAPTPNFQRPDRRLADGDGTCVTHDPNCLKVTGGCKPKAVISADRLRSYDRGPAETAVIGNNLLSTKMATYVIDQSTWPCLWDKIIDKHEGPQSFAINQISGPNFSARMLESMIEEVTRVRDKYSQGSWATDDNAIRLVELVDDQLADLIIELGEVNSGARTIRATDILMPDERKNLSEFMASLA</sequence>